<protein>
    <recommendedName>
        <fullName evidence="2">Putative T7SS secretion signal domain-containing protein</fullName>
    </recommendedName>
</protein>
<dbReference type="Proteomes" id="UP001166784">
    <property type="component" value="Unassembled WGS sequence"/>
</dbReference>
<proteinExistence type="predicted"/>
<gene>
    <name evidence="3" type="ORF">MMA15_24845</name>
</gene>
<name>A0ABS9T4P9_9ACTN</name>
<dbReference type="Pfam" id="PF21725">
    <property type="entry name" value="T7SS_signal"/>
    <property type="match status" value="1"/>
</dbReference>
<keyword evidence="1" id="KW-0175">Coiled coil</keyword>
<feature type="domain" description="Putative T7SS secretion signal" evidence="2">
    <location>
        <begin position="16"/>
        <end position="178"/>
    </location>
</feature>
<evidence type="ECO:0000313" key="4">
    <source>
        <dbReference type="Proteomes" id="UP001166784"/>
    </source>
</evidence>
<evidence type="ECO:0000256" key="1">
    <source>
        <dbReference type="SAM" id="Coils"/>
    </source>
</evidence>
<dbReference type="InterPro" id="IPR049082">
    <property type="entry name" value="T7SS_signal"/>
</dbReference>
<reference evidence="3" key="1">
    <citation type="submission" date="2022-03" db="EMBL/GenBank/DDBJ databases">
        <authorList>
            <person name="Santos J.D.N."/>
            <person name="Kallscheuer N."/>
            <person name="Jogler C."/>
            <person name="Lage O.M."/>
        </authorList>
    </citation>
    <scope>NUCLEOTIDE SEQUENCE</scope>
    <source>
        <strain evidence="3">M600PL45_2</strain>
    </source>
</reference>
<keyword evidence="4" id="KW-1185">Reference proteome</keyword>
<dbReference type="Gene3D" id="1.10.287.1490">
    <property type="match status" value="1"/>
</dbReference>
<reference evidence="3" key="2">
    <citation type="journal article" date="2023" name="Int. J. Syst. Evol. Microbiol.">
        <title>Streptomyces marispadix sp. nov., isolated from marine beach sediment of the Northern Coast of Portugal.</title>
        <authorList>
            <person name="dos Santos J.D.N."/>
            <person name="Vitorino I.R."/>
            <person name="Kallscheuer N."/>
            <person name="Srivastava A."/>
            <person name="Krautwurst S."/>
            <person name="Marz M."/>
            <person name="Jogler C."/>
            <person name="Lobo Da Cunha A."/>
            <person name="Catita J."/>
            <person name="Goncalves H."/>
            <person name="Gonzalez I."/>
            <person name="Reyes F."/>
            <person name="Lage O.M."/>
        </authorList>
    </citation>
    <scope>NUCLEOTIDE SEQUENCE</scope>
    <source>
        <strain evidence="3">M600PL45_2</strain>
    </source>
</reference>
<dbReference type="EMBL" id="JAKWJU010000002">
    <property type="protein sequence ID" value="MCH6163504.1"/>
    <property type="molecule type" value="Genomic_DNA"/>
</dbReference>
<evidence type="ECO:0000313" key="3">
    <source>
        <dbReference type="EMBL" id="MCH6163504.1"/>
    </source>
</evidence>
<comment type="caution">
    <text evidence="3">The sequence shown here is derived from an EMBL/GenBank/DDBJ whole genome shotgun (WGS) entry which is preliminary data.</text>
</comment>
<feature type="coiled-coil region" evidence="1">
    <location>
        <begin position="100"/>
        <end position="197"/>
    </location>
</feature>
<organism evidence="3 4">
    <name type="scientific">Streptomyces marispadix</name>
    <dbReference type="NCBI Taxonomy" id="2922868"/>
    <lineage>
        <taxon>Bacteria</taxon>
        <taxon>Bacillati</taxon>
        <taxon>Actinomycetota</taxon>
        <taxon>Actinomycetes</taxon>
        <taxon>Kitasatosporales</taxon>
        <taxon>Streptomycetaceae</taxon>
        <taxon>Streptomyces</taxon>
    </lineage>
</organism>
<sequence length="443" mass="46125">MTGGEWSGLGFNPAPGAPHVVENLVESLTKLSKHLNETYEVMDKIRSGRDNTWTGEAADAFKEHVGKLPKYLRDAADGATRARRALNGWAQVLHENQPKARHLEEQAKQAKARLDAAHSEHAKAKSNPDLGLAGKEFSGEQLDRAKQRYKAASDQLDAAVSKLNTAQDQLDTLIKRAERLEDDHESVAHAKERAIREAADGTAGDWNDFSDWWSEHGGDVLGVVGGVLGVAAFFCPLLAPVAVLCSLAAMGQHAYQYAKAGELWPPQKHIGNYLTLGGDMLGALPGVGLAGKGLSAGADAAGGLRGAVMGAEGMSRGANLAQGVRTGASAFNRELRAMATDAPQASPMVRDLVESSAHHMRPGQEFSSQAIDAIARKAAIGVDSATTGAQTPALFTDSDTASYANSVGGGAGNILSGMKDGPTGTVIGIASTIGLGPVVGGAE</sequence>
<dbReference type="RefSeq" id="WP_241062393.1">
    <property type="nucleotide sequence ID" value="NZ_JAKWJU010000002.1"/>
</dbReference>
<accession>A0ABS9T4P9</accession>
<evidence type="ECO:0000259" key="2">
    <source>
        <dbReference type="Pfam" id="PF21725"/>
    </source>
</evidence>